<keyword evidence="8" id="KW-1185">Reference proteome</keyword>
<evidence type="ECO:0000256" key="3">
    <source>
        <dbReference type="ARBA" id="ARBA00022801"/>
    </source>
</evidence>
<dbReference type="SMART" id="SM00228">
    <property type="entry name" value="PDZ"/>
    <property type="match status" value="1"/>
</dbReference>
<keyword evidence="3" id="KW-0378">Hydrolase</keyword>
<reference evidence="7" key="1">
    <citation type="submission" date="2020-03" db="EMBL/GenBank/DDBJ databases">
        <authorList>
            <person name="Guo F."/>
        </authorList>
    </citation>
    <scope>NUCLEOTIDE SEQUENCE</scope>
    <source>
        <strain evidence="7">JCM 30134</strain>
    </source>
</reference>
<accession>A0A9E5JS30</accession>
<dbReference type="SUPFAM" id="SSF50494">
    <property type="entry name" value="Trypsin-like serine proteases"/>
    <property type="match status" value="1"/>
</dbReference>
<keyword evidence="2" id="KW-0645">Protease</keyword>
<feature type="domain" description="PDZ" evidence="6">
    <location>
        <begin position="281"/>
        <end position="372"/>
    </location>
</feature>
<dbReference type="Proteomes" id="UP000787472">
    <property type="component" value="Unassembled WGS sequence"/>
</dbReference>
<keyword evidence="5" id="KW-0472">Membrane</keyword>
<gene>
    <name evidence="7" type="ORF">G8770_01875</name>
</gene>
<proteinExistence type="inferred from homology"/>
<keyword evidence="5" id="KW-0812">Transmembrane</keyword>
<comment type="similarity">
    <text evidence="1">Belongs to the peptidase S1C family.</text>
</comment>
<dbReference type="PANTHER" id="PTHR43343">
    <property type="entry name" value="PEPTIDASE S12"/>
    <property type="match status" value="1"/>
</dbReference>
<dbReference type="RefSeq" id="WP_167181178.1">
    <property type="nucleotide sequence ID" value="NZ_JAAONZ010000001.1"/>
</dbReference>
<keyword evidence="4" id="KW-0720">Serine protease</keyword>
<keyword evidence="5" id="KW-1133">Transmembrane helix</keyword>
<dbReference type="GO" id="GO:0004252">
    <property type="term" value="F:serine-type endopeptidase activity"/>
    <property type="evidence" value="ECO:0007669"/>
    <property type="project" value="InterPro"/>
</dbReference>
<dbReference type="Gene3D" id="2.40.10.120">
    <property type="match status" value="1"/>
</dbReference>
<evidence type="ECO:0000259" key="6">
    <source>
        <dbReference type="PROSITE" id="PS50106"/>
    </source>
</evidence>
<dbReference type="GO" id="GO:0006508">
    <property type="term" value="P:proteolysis"/>
    <property type="evidence" value="ECO:0007669"/>
    <property type="project" value="UniProtKB-KW"/>
</dbReference>
<dbReference type="InterPro" id="IPR051201">
    <property type="entry name" value="Chloro_Bact_Ser_Proteases"/>
</dbReference>
<feature type="transmembrane region" description="Helical" evidence="5">
    <location>
        <begin position="6"/>
        <end position="28"/>
    </location>
</feature>
<comment type="caution">
    <text evidence="7">The sequence shown here is derived from an EMBL/GenBank/DDBJ whole genome shotgun (WGS) entry which is preliminary data.</text>
</comment>
<dbReference type="EMBL" id="JAAONZ010000001">
    <property type="protein sequence ID" value="NHO64294.1"/>
    <property type="molecule type" value="Genomic_DNA"/>
</dbReference>
<evidence type="ECO:0000256" key="1">
    <source>
        <dbReference type="ARBA" id="ARBA00010541"/>
    </source>
</evidence>
<dbReference type="InterPro" id="IPR001940">
    <property type="entry name" value="Peptidase_S1C"/>
</dbReference>
<dbReference type="SUPFAM" id="SSF50156">
    <property type="entry name" value="PDZ domain-like"/>
    <property type="match status" value="1"/>
</dbReference>
<dbReference type="Gene3D" id="2.30.42.10">
    <property type="match status" value="1"/>
</dbReference>
<sequence>MSLSRLTQFIGWPVVTGLLLGFCIILWVNSDRNGEQKFSDKNFHIGNLSPSASNPNEWSGPISYSDAVDSAAPAVVNIYTRTKLKSRRHPLLDDPLFRHFFNNSDLPQQERMQSALGSGVIISTEGYLLTNNHVIEGADEILVLLQDGREAQATLIGTDPESDLAVLKIELDRLTAINLGDPANAHIGDVVLAIGNPFGVGQTVTQGIISATGRYGLGINTYENYIQTDAAINPGNSGGALIDARGNLLGINTAILDKTGFSVGIGFAIPADTAIRAMQDLVSYGQVVRGWLGIEAQQMTPELAMSFKLQSSTGVIITAIYNNSPAHKAGLRPGDIILRMNDIAVSDGRLSMMQVAQGRPGDEIEIEVLRNGEAMVVNATLGVKPSNN</sequence>
<evidence type="ECO:0000256" key="5">
    <source>
        <dbReference type="SAM" id="Phobius"/>
    </source>
</evidence>
<dbReference type="PRINTS" id="PR00834">
    <property type="entry name" value="PROTEASES2C"/>
</dbReference>
<dbReference type="FunFam" id="2.40.10.10:FF:000001">
    <property type="entry name" value="Periplasmic serine protease DegS"/>
    <property type="match status" value="1"/>
</dbReference>
<dbReference type="AlphaFoldDB" id="A0A9E5JS30"/>
<protein>
    <submittedName>
        <fullName evidence="7">PDZ domain-containing protein</fullName>
    </submittedName>
</protein>
<evidence type="ECO:0000313" key="8">
    <source>
        <dbReference type="Proteomes" id="UP000787472"/>
    </source>
</evidence>
<dbReference type="InterPro" id="IPR036034">
    <property type="entry name" value="PDZ_sf"/>
</dbReference>
<evidence type="ECO:0000256" key="4">
    <source>
        <dbReference type="ARBA" id="ARBA00022825"/>
    </source>
</evidence>
<evidence type="ECO:0000256" key="2">
    <source>
        <dbReference type="ARBA" id="ARBA00022670"/>
    </source>
</evidence>
<dbReference type="Pfam" id="PF13365">
    <property type="entry name" value="Trypsin_2"/>
    <property type="match status" value="1"/>
</dbReference>
<dbReference type="Pfam" id="PF13180">
    <property type="entry name" value="PDZ_2"/>
    <property type="match status" value="1"/>
</dbReference>
<dbReference type="InterPro" id="IPR001478">
    <property type="entry name" value="PDZ"/>
</dbReference>
<dbReference type="PROSITE" id="PS50106">
    <property type="entry name" value="PDZ"/>
    <property type="match status" value="1"/>
</dbReference>
<name>A0A9E5JS30_9GAMM</name>
<evidence type="ECO:0000313" key="7">
    <source>
        <dbReference type="EMBL" id="NHO64294.1"/>
    </source>
</evidence>
<organism evidence="7 8">
    <name type="scientific">Pseudomaricurvus hydrocarbonicus</name>
    <dbReference type="NCBI Taxonomy" id="1470433"/>
    <lineage>
        <taxon>Bacteria</taxon>
        <taxon>Pseudomonadati</taxon>
        <taxon>Pseudomonadota</taxon>
        <taxon>Gammaproteobacteria</taxon>
        <taxon>Cellvibrionales</taxon>
        <taxon>Cellvibrionaceae</taxon>
        <taxon>Pseudomaricurvus</taxon>
    </lineage>
</organism>
<dbReference type="PANTHER" id="PTHR43343:SF3">
    <property type="entry name" value="PROTEASE DO-LIKE 8, CHLOROPLASTIC"/>
    <property type="match status" value="1"/>
</dbReference>
<dbReference type="InterPro" id="IPR009003">
    <property type="entry name" value="Peptidase_S1_PA"/>
</dbReference>